<dbReference type="EMBL" id="JBHILM010000001">
    <property type="protein sequence ID" value="MFB5679436.1"/>
    <property type="molecule type" value="Genomic_DNA"/>
</dbReference>
<comment type="caution">
    <text evidence="1">The sequence shown here is derived from an EMBL/GenBank/DDBJ whole genome shotgun (WGS) entry which is preliminary data.</text>
</comment>
<protein>
    <submittedName>
        <fullName evidence="1">Uncharacterized protein</fullName>
    </submittedName>
</protein>
<dbReference type="RefSeq" id="WP_375523278.1">
    <property type="nucleotide sequence ID" value="NZ_JBHILM010000001.1"/>
</dbReference>
<gene>
    <name evidence="1" type="ORF">ACE3NQ_00745</name>
</gene>
<accession>A0ABV5B4A7</accession>
<organism evidence="1 2">
    <name type="scientific">Paenibacillus terreus</name>
    <dbReference type="NCBI Taxonomy" id="1387834"/>
    <lineage>
        <taxon>Bacteria</taxon>
        <taxon>Bacillati</taxon>
        <taxon>Bacillota</taxon>
        <taxon>Bacilli</taxon>
        <taxon>Bacillales</taxon>
        <taxon>Paenibacillaceae</taxon>
        <taxon>Paenibacillus</taxon>
    </lineage>
</organism>
<dbReference type="Proteomes" id="UP001580407">
    <property type="component" value="Unassembled WGS sequence"/>
</dbReference>
<evidence type="ECO:0000313" key="1">
    <source>
        <dbReference type="EMBL" id="MFB5679436.1"/>
    </source>
</evidence>
<reference evidence="1 2" key="1">
    <citation type="submission" date="2024-09" db="EMBL/GenBank/DDBJ databases">
        <authorList>
            <person name="Ruan L."/>
        </authorList>
    </citation>
    <scope>NUCLEOTIDE SEQUENCE [LARGE SCALE GENOMIC DNA]</scope>
    <source>
        <strain evidence="1 2">D33</strain>
    </source>
</reference>
<sequence length="70" mass="7770">MATKKVVNASEASITEGSAQTQYTKGQFVTSNRFSTLEKDVLAGLMQEDKTYTLEQANKMLAQFLTKEAF</sequence>
<evidence type="ECO:0000313" key="2">
    <source>
        <dbReference type="Proteomes" id="UP001580407"/>
    </source>
</evidence>
<proteinExistence type="predicted"/>
<name>A0ABV5B4A7_9BACL</name>
<keyword evidence="2" id="KW-1185">Reference proteome</keyword>